<dbReference type="AlphaFoldDB" id="A0A1N7M1P8"/>
<keyword evidence="2" id="KW-1185">Reference proteome</keyword>
<proteinExistence type="predicted"/>
<dbReference type="RefSeq" id="WP_076484582.1">
    <property type="nucleotide sequence ID" value="NZ_FTOG01000005.1"/>
</dbReference>
<dbReference type="EMBL" id="FTOG01000005">
    <property type="protein sequence ID" value="SIS80015.1"/>
    <property type="molecule type" value="Genomic_DNA"/>
</dbReference>
<evidence type="ECO:0000313" key="2">
    <source>
        <dbReference type="Proteomes" id="UP000186221"/>
    </source>
</evidence>
<name>A0A1N7M1P8_9RHOB</name>
<evidence type="ECO:0000313" key="1">
    <source>
        <dbReference type="EMBL" id="SIS80015.1"/>
    </source>
</evidence>
<organism evidence="1 2">
    <name type="scientific">Rhodobacter aestuarii</name>
    <dbReference type="NCBI Taxonomy" id="453582"/>
    <lineage>
        <taxon>Bacteria</taxon>
        <taxon>Pseudomonadati</taxon>
        <taxon>Pseudomonadota</taxon>
        <taxon>Alphaproteobacteria</taxon>
        <taxon>Rhodobacterales</taxon>
        <taxon>Rhodobacter group</taxon>
        <taxon>Rhodobacter</taxon>
    </lineage>
</organism>
<dbReference type="OrthoDB" id="1550976at2"/>
<dbReference type="Proteomes" id="UP000186221">
    <property type="component" value="Unassembled WGS sequence"/>
</dbReference>
<dbReference type="STRING" id="453582.SAMN05421580_10553"/>
<reference evidence="2" key="1">
    <citation type="submission" date="2017-01" db="EMBL/GenBank/DDBJ databases">
        <authorList>
            <person name="Varghese N."/>
            <person name="Submissions S."/>
        </authorList>
    </citation>
    <scope>NUCLEOTIDE SEQUENCE [LARGE SCALE GENOMIC DNA]</scope>
    <source>
        <strain evidence="2">DSM 19945</strain>
    </source>
</reference>
<accession>A0A1N7M1P8</accession>
<gene>
    <name evidence="1" type="ORF">SAMN05421580_10553</name>
</gene>
<sequence>MAEFWLGDSNGPMGDVGAFMASELRVDRADLPGHIRQLGEARVLVAVTGAPGAGEVQLAREIAEALNSKRPESAALLPLEGFADDDGALESAALCHYLAQMPAEGPAPAPLPERTQVVLVAGPQLLRTSAPLRDLYPLFDLTIRLVTPGTKPDPDGDLRAADLVVLAR</sequence>
<protein>
    <submittedName>
        <fullName evidence="1">Uncharacterized protein</fullName>
    </submittedName>
</protein>